<organism evidence="1 2">
    <name type="scientific">Breznakia pachnodae</name>
    <dbReference type="NCBI Taxonomy" id="265178"/>
    <lineage>
        <taxon>Bacteria</taxon>
        <taxon>Bacillati</taxon>
        <taxon>Bacillota</taxon>
        <taxon>Erysipelotrichia</taxon>
        <taxon>Erysipelotrichales</taxon>
        <taxon>Erysipelotrichaceae</taxon>
        <taxon>Breznakia</taxon>
    </lineage>
</organism>
<dbReference type="Proteomes" id="UP001230220">
    <property type="component" value="Unassembled WGS sequence"/>
</dbReference>
<evidence type="ECO:0000313" key="1">
    <source>
        <dbReference type="EMBL" id="MDQ0360615.1"/>
    </source>
</evidence>
<protein>
    <submittedName>
        <fullName evidence="1">Uncharacterized protein</fullName>
    </submittedName>
</protein>
<accession>A0ABU0E1C6</accession>
<dbReference type="RefSeq" id="WP_307406661.1">
    <property type="nucleotide sequence ID" value="NZ_JAUSUR010000002.1"/>
</dbReference>
<sequence>MIDLSIESNTLLKKCLKEWRPELILMVEDVNTLKYTESFYNQLRDVVGCELIAKGFNENYEPNNYGIRLEKLIDEIGNLFM</sequence>
<name>A0ABU0E1C6_9FIRM</name>
<dbReference type="EMBL" id="JAUSUR010000002">
    <property type="protein sequence ID" value="MDQ0360615.1"/>
    <property type="molecule type" value="Genomic_DNA"/>
</dbReference>
<keyword evidence="2" id="KW-1185">Reference proteome</keyword>
<comment type="caution">
    <text evidence="1">The sequence shown here is derived from an EMBL/GenBank/DDBJ whole genome shotgun (WGS) entry which is preliminary data.</text>
</comment>
<proteinExistence type="predicted"/>
<reference evidence="1 2" key="1">
    <citation type="submission" date="2023-07" db="EMBL/GenBank/DDBJ databases">
        <title>Genomic Encyclopedia of Type Strains, Phase IV (KMG-IV): sequencing the most valuable type-strain genomes for metagenomic binning, comparative biology and taxonomic classification.</title>
        <authorList>
            <person name="Goeker M."/>
        </authorList>
    </citation>
    <scope>NUCLEOTIDE SEQUENCE [LARGE SCALE GENOMIC DNA]</scope>
    <source>
        <strain evidence="1 2">DSM 16784</strain>
    </source>
</reference>
<evidence type="ECO:0000313" key="2">
    <source>
        <dbReference type="Proteomes" id="UP001230220"/>
    </source>
</evidence>
<gene>
    <name evidence="1" type="ORF">J2S15_001360</name>
</gene>